<dbReference type="Proteomes" id="UP001163850">
    <property type="component" value="Unassembled WGS sequence"/>
</dbReference>
<evidence type="ECO:0000313" key="1">
    <source>
        <dbReference type="EMBL" id="KAJ3978521.1"/>
    </source>
</evidence>
<dbReference type="AlphaFoldDB" id="A0AA38UMA0"/>
<accession>A0AA38UMA0</accession>
<organism evidence="1 2">
    <name type="scientific">Lentinula detonsa</name>
    <dbReference type="NCBI Taxonomy" id="2804962"/>
    <lineage>
        <taxon>Eukaryota</taxon>
        <taxon>Fungi</taxon>
        <taxon>Dikarya</taxon>
        <taxon>Basidiomycota</taxon>
        <taxon>Agaricomycotina</taxon>
        <taxon>Agaricomycetes</taxon>
        <taxon>Agaricomycetidae</taxon>
        <taxon>Agaricales</taxon>
        <taxon>Marasmiineae</taxon>
        <taxon>Omphalotaceae</taxon>
        <taxon>Lentinula</taxon>
    </lineage>
</organism>
<proteinExistence type="predicted"/>
<name>A0AA38UMA0_9AGAR</name>
<evidence type="ECO:0000313" key="2">
    <source>
        <dbReference type="Proteomes" id="UP001163850"/>
    </source>
</evidence>
<protein>
    <submittedName>
        <fullName evidence="1">Uncharacterized protein</fullName>
    </submittedName>
</protein>
<dbReference type="EMBL" id="MU803068">
    <property type="protein sequence ID" value="KAJ3978521.1"/>
    <property type="molecule type" value="Genomic_DNA"/>
</dbReference>
<gene>
    <name evidence="1" type="ORF">F5890DRAFT_1589594</name>
</gene>
<sequence length="104" mass="12258">MEIQAQIPPALVALHNFILEHDRIDIEKYLQEDIIDNLPGFRQDEEVDFGCLTTSEWVTPQERHHAEGTRDKIAEDMWEDYRQVLRERAEHTMNIDGMDILPVD</sequence>
<comment type="caution">
    <text evidence="1">The sequence shown here is derived from an EMBL/GenBank/DDBJ whole genome shotgun (WGS) entry which is preliminary data.</text>
</comment>
<reference evidence="1" key="1">
    <citation type="submission" date="2022-08" db="EMBL/GenBank/DDBJ databases">
        <authorList>
            <consortium name="DOE Joint Genome Institute"/>
            <person name="Min B."/>
            <person name="Riley R."/>
            <person name="Sierra-Patev S."/>
            <person name="Naranjo-Ortiz M."/>
            <person name="Looney B."/>
            <person name="Konkel Z."/>
            <person name="Slot J.C."/>
            <person name="Sakamoto Y."/>
            <person name="Steenwyk J.L."/>
            <person name="Rokas A."/>
            <person name="Carro J."/>
            <person name="Camarero S."/>
            <person name="Ferreira P."/>
            <person name="Molpeceres G."/>
            <person name="Ruiz-Duenas F.J."/>
            <person name="Serrano A."/>
            <person name="Henrissat B."/>
            <person name="Drula E."/>
            <person name="Hughes K.W."/>
            <person name="Mata J.L."/>
            <person name="Ishikawa N.K."/>
            <person name="Vargas-Isla R."/>
            <person name="Ushijima S."/>
            <person name="Smith C.A."/>
            <person name="Ahrendt S."/>
            <person name="Andreopoulos W."/>
            <person name="He G."/>
            <person name="Labutti K."/>
            <person name="Lipzen A."/>
            <person name="Ng V."/>
            <person name="Sandor L."/>
            <person name="Barry K."/>
            <person name="Martinez A.T."/>
            <person name="Xiao Y."/>
            <person name="Gibbons J.G."/>
            <person name="Terashima K."/>
            <person name="Hibbett D.S."/>
            <person name="Grigoriev I.V."/>
        </authorList>
    </citation>
    <scope>NUCLEOTIDE SEQUENCE</scope>
    <source>
        <strain evidence="1">TFB7829</strain>
    </source>
</reference>